<dbReference type="SUPFAM" id="SSF55347">
    <property type="entry name" value="Glyceraldehyde-3-phosphate dehydrogenase-like, C-terminal domain"/>
    <property type="match status" value="1"/>
</dbReference>
<dbReference type="InterPro" id="IPR055170">
    <property type="entry name" value="GFO_IDH_MocA-like_dom"/>
</dbReference>
<name>A0ABV5Z3S9_9STAP</name>
<keyword evidence="4" id="KW-1185">Reference proteome</keyword>
<dbReference type="Gene3D" id="3.30.360.10">
    <property type="entry name" value="Dihydrodipicolinate Reductase, domain 2"/>
    <property type="match status" value="1"/>
</dbReference>
<dbReference type="SUPFAM" id="SSF51735">
    <property type="entry name" value="NAD(P)-binding Rossmann-fold domains"/>
    <property type="match status" value="1"/>
</dbReference>
<dbReference type="Proteomes" id="UP001589740">
    <property type="component" value="Unassembled WGS sequence"/>
</dbReference>
<evidence type="ECO:0000313" key="3">
    <source>
        <dbReference type="EMBL" id="MFB9860777.1"/>
    </source>
</evidence>
<evidence type="ECO:0000259" key="1">
    <source>
        <dbReference type="Pfam" id="PF01408"/>
    </source>
</evidence>
<organism evidence="3 4">
    <name type="scientific">Salinicoccus siamensis</name>
    <dbReference type="NCBI Taxonomy" id="381830"/>
    <lineage>
        <taxon>Bacteria</taxon>
        <taxon>Bacillati</taxon>
        <taxon>Bacillota</taxon>
        <taxon>Bacilli</taxon>
        <taxon>Bacillales</taxon>
        <taxon>Staphylococcaceae</taxon>
        <taxon>Salinicoccus</taxon>
    </lineage>
</organism>
<comment type="caution">
    <text evidence="3">The sequence shown here is derived from an EMBL/GenBank/DDBJ whole genome shotgun (WGS) entry which is preliminary data.</text>
</comment>
<dbReference type="PANTHER" id="PTHR43054">
    <property type="match status" value="1"/>
</dbReference>
<dbReference type="Pfam" id="PF01408">
    <property type="entry name" value="GFO_IDH_MocA"/>
    <property type="match status" value="1"/>
</dbReference>
<evidence type="ECO:0000259" key="2">
    <source>
        <dbReference type="Pfam" id="PF22725"/>
    </source>
</evidence>
<dbReference type="PANTHER" id="PTHR43054:SF1">
    <property type="entry name" value="SCYLLO-INOSITOL 2-DEHYDROGENASE (NADP(+)) IOLU"/>
    <property type="match status" value="1"/>
</dbReference>
<dbReference type="EMBL" id="JBHMAH010000015">
    <property type="protein sequence ID" value="MFB9860777.1"/>
    <property type="molecule type" value="Genomic_DNA"/>
</dbReference>
<dbReference type="RefSeq" id="WP_380570346.1">
    <property type="nucleotide sequence ID" value="NZ_JBHMAH010000015.1"/>
</dbReference>
<feature type="domain" description="GFO/IDH/MocA-like oxidoreductase" evidence="2">
    <location>
        <begin position="137"/>
        <end position="246"/>
    </location>
</feature>
<gene>
    <name evidence="3" type="ORF">ACFFLE_06585</name>
</gene>
<reference evidence="3 4" key="1">
    <citation type="submission" date="2024-09" db="EMBL/GenBank/DDBJ databases">
        <authorList>
            <person name="Sun Q."/>
            <person name="Mori K."/>
        </authorList>
    </citation>
    <scope>NUCLEOTIDE SEQUENCE [LARGE SCALE GENOMIC DNA]</scope>
    <source>
        <strain evidence="3 4">JCM 12822</strain>
    </source>
</reference>
<dbReference type="InterPro" id="IPR000683">
    <property type="entry name" value="Gfo/Idh/MocA-like_OxRdtase_N"/>
</dbReference>
<proteinExistence type="predicted"/>
<dbReference type="Pfam" id="PF22725">
    <property type="entry name" value="GFO_IDH_MocA_C3"/>
    <property type="match status" value="1"/>
</dbReference>
<sequence>MKIATIGTGFIVDRFLDAVRQVEGVEATAVYSRRTETAEAFGQKHDIGSRFTDMDAMLKEEAHDTVYIASPNNLHHAYAKKAIEAGKHVICEKPFTSTAAELKELIDLAGQQDVFLFEAVTGIHLPHFKAVQENMRRIGDIRIIQANYSQYSSRYEQLKHGQVTNVFNLDFSGGALADLNIYNLHFVIRLLGRPDEVAYLPNKHDSGADTSGVCVLKYDGCVASCIGSKDTTTDNSVLLQGDKGYVRVNGSANIMDSVDVITEEGKAHIDLGQNDNNMVAELENFRDMLSSKDRGTAAELLEHSMNVMEAFEAARSSADIKYPADEK</sequence>
<dbReference type="Gene3D" id="3.40.50.720">
    <property type="entry name" value="NAD(P)-binding Rossmann-like Domain"/>
    <property type="match status" value="1"/>
</dbReference>
<accession>A0ABV5Z3S9</accession>
<evidence type="ECO:0000313" key="4">
    <source>
        <dbReference type="Proteomes" id="UP001589740"/>
    </source>
</evidence>
<protein>
    <submittedName>
        <fullName evidence="3">Gfo/Idh/MocA family protein</fullName>
    </submittedName>
</protein>
<dbReference type="InterPro" id="IPR036291">
    <property type="entry name" value="NAD(P)-bd_dom_sf"/>
</dbReference>
<feature type="domain" description="Gfo/Idh/MocA-like oxidoreductase N-terminal" evidence="1">
    <location>
        <begin position="2"/>
        <end position="117"/>
    </location>
</feature>